<feature type="transmembrane region" description="Helical" evidence="10">
    <location>
        <begin position="719"/>
        <end position="739"/>
    </location>
</feature>
<evidence type="ECO:0000256" key="8">
    <source>
        <dbReference type="ARBA" id="ARBA00022989"/>
    </source>
</evidence>
<evidence type="ECO:0000259" key="11">
    <source>
        <dbReference type="PROSITE" id="PS50893"/>
    </source>
</evidence>
<dbReference type="PROSITE" id="PS50893">
    <property type="entry name" value="ABC_TRANSPORTER_2"/>
    <property type="match status" value="2"/>
</dbReference>
<feature type="transmembrane region" description="Helical" evidence="10">
    <location>
        <begin position="801"/>
        <end position="818"/>
    </location>
</feature>
<accession>A0ABW3VP00</accession>
<dbReference type="PANTHER" id="PTHR43790:SF9">
    <property type="entry name" value="GALACTOFURANOSE TRANSPORTER ATP-BINDING PROTEIN YTFR"/>
    <property type="match status" value="1"/>
</dbReference>
<protein>
    <submittedName>
        <fullName evidence="12">ATP-binding cassette domain-containing protein</fullName>
    </submittedName>
</protein>
<keyword evidence="3" id="KW-1003">Cell membrane</keyword>
<feature type="transmembrane region" description="Helical" evidence="10">
    <location>
        <begin position="521"/>
        <end position="544"/>
    </location>
</feature>
<feature type="transmembrane region" description="Helical" evidence="10">
    <location>
        <begin position="631"/>
        <end position="649"/>
    </location>
</feature>
<dbReference type="GO" id="GO:0005524">
    <property type="term" value="F:ATP binding"/>
    <property type="evidence" value="ECO:0007669"/>
    <property type="project" value="UniProtKB-KW"/>
</dbReference>
<evidence type="ECO:0000256" key="2">
    <source>
        <dbReference type="ARBA" id="ARBA00022448"/>
    </source>
</evidence>
<evidence type="ECO:0000256" key="9">
    <source>
        <dbReference type="ARBA" id="ARBA00023136"/>
    </source>
</evidence>
<evidence type="ECO:0000256" key="10">
    <source>
        <dbReference type="SAM" id="Phobius"/>
    </source>
</evidence>
<keyword evidence="2" id="KW-0813">Transport</keyword>
<dbReference type="InterPro" id="IPR003593">
    <property type="entry name" value="AAA+_ATPase"/>
</dbReference>
<dbReference type="CDD" id="cd03215">
    <property type="entry name" value="ABC_Carb_Monos_II"/>
    <property type="match status" value="1"/>
</dbReference>
<dbReference type="InterPro" id="IPR017871">
    <property type="entry name" value="ABC_transporter-like_CS"/>
</dbReference>
<dbReference type="CDD" id="cd03216">
    <property type="entry name" value="ABC_Carb_Monos_I"/>
    <property type="match status" value="1"/>
</dbReference>
<feature type="transmembrane region" description="Helical" evidence="10">
    <location>
        <begin position="551"/>
        <end position="574"/>
    </location>
</feature>
<keyword evidence="6" id="KW-0547">Nucleotide-binding</keyword>
<dbReference type="InterPro" id="IPR027417">
    <property type="entry name" value="P-loop_NTPase"/>
</dbReference>
<evidence type="ECO:0000256" key="1">
    <source>
        <dbReference type="ARBA" id="ARBA00004651"/>
    </source>
</evidence>
<keyword evidence="9 10" id="KW-0472">Membrane</keyword>
<feature type="transmembrane region" description="Helical" evidence="10">
    <location>
        <begin position="669"/>
        <end position="690"/>
    </location>
</feature>
<organism evidence="12 13">
    <name type="scientific">Pseudonocardia benzenivorans</name>
    <dbReference type="NCBI Taxonomy" id="228005"/>
    <lineage>
        <taxon>Bacteria</taxon>
        <taxon>Bacillati</taxon>
        <taxon>Actinomycetota</taxon>
        <taxon>Actinomycetes</taxon>
        <taxon>Pseudonocardiales</taxon>
        <taxon>Pseudonocardiaceae</taxon>
        <taxon>Pseudonocardia</taxon>
    </lineage>
</organism>
<evidence type="ECO:0000256" key="7">
    <source>
        <dbReference type="ARBA" id="ARBA00022840"/>
    </source>
</evidence>
<feature type="transmembrane region" description="Helical" evidence="10">
    <location>
        <begin position="776"/>
        <end position="795"/>
    </location>
</feature>
<keyword evidence="4 10" id="KW-0812">Transmembrane</keyword>
<dbReference type="PROSITE" id="PS00211">
    <property type="entry name" value="ABC_TRANSPORTER_1"/>
    <property type="match status" value="1"/>
</dbReference>
<dbReference type="PANTHER" id="PTHR43790">
    <property type="entry name" value="CARBOHYDRATE TRANSPORT ATP-BINDING PROTEIN MG119-RELATED"/>
    <property type="match status" value="1"/>
</dbReference>
<evidence type="ECO:0000313" key="13">
    <source>
        <dbReference type="Proteomes" id="UP001597182"/>
    </source>
</evidence>
<feature type="domain" description="ABC transporter" evidence="11">
    <location>
        <begin position="247"/>
        <end position="497"/>
    </location>
</feature>
<sequence length="827" mass="87908">MADDIVLEAVPALRIDHVTKTFPGVVALDDVDLTVRAGEVHGIVGENGAGKSTLMAVASGALVPDAGTVSLGGRPLRAGSTHAAQELGLAIVLQEPALLPDLTVAENMYLGQPPAARPPIGRLRSWSRDRLRDWSEEVGIDPDSRIEELEPEKRFIVDIVRALAHEPAVLVLDEPTEHLAGEDVERLFAAVRERVRDGGAVVYISHRIREVKEIADRISVLRDGCHRGTFDTQSLAERDIVDLIVGRRLDAVFPDKPVLSDAGDPVLRVETLRGRGFEDLTFDVGPGEIVGFAGIEGNGQRDALRALAGLGHRTGSVSVDGAQVRRRSAAVAYLTGDRHREGVFPGLTVRETIGLRNLDRFTRLGVVEPRREREFARTAVADLAVKTPSIDTPIESLSGGNQQKALLAGVLRRDPRVLLIDEPTQGVDIGAKSEIYDLLRDSARDRGMGVVVVSSDGIELAGLCDRVLIFSRGHVVEELVGDDISESRITGAALTATTHREKDTHRAGPAVRWFAGDTAPMAMVALAVLGLGLWTSLTSSFYLTTPSIAGLLALVAVLGFVALGQTVALMIGAVDLSVGPLMGFVVVAESFFLTAESMPLDRVLGWVLLFAIPLAVGLVNWALVDVVRMNAIVATLITYIALQALSLVLRPQPGGLFDSRITEALTFTLGPVPIAFILMVLVAAGMQFWLRRTRTGIALRSVGSEPERARLNGLGAPRLRLVGFLLCSLLAGLAALFLLAQVGSGDPTSGVDYTLTSISAAVIGGASIFGGRGSFVGTIAAALLVTQAIGAVTFLGLDAAWSSYLPGAMTLVAVAVYSRTRHLARTH</sequence>
<keyword evidence="7 12" id="KW-0067">ATP-binding</keyword>
<dbReference type="Proteomes" id="UP001597182">
    <property type="component" value="Unassembled WGS sequence"/>
</dbReference>
<evidence type="ECO:0000256" key="6">
    <source>
        <dbReference type="ARBA" id="ARBA00022741"/>
    </source>
</evidence>
<feature type="transmembrane region" description="Helical" evidence="10">
    <location>
        <begin position="603"/>
        <end position="624"/>
    </location>
</feature>
<reference evidence="13" key="1">
    <citation type="journal article" date="2019" name="Int. J. Syst. Evol. Microbiol.">
        <title>The Global Catalogue of Microorganisms (GCM) 10K type strain sequencing project: providing services to taxonomists for standard genome sequencing and annotation.</title>
        <authorList>
            <consortium name="The Broad Institute Genomics Platform"/>
            <consortium name="The Broad Institute Genome Sequencing Center for Infectious Disease"/>
            <person name="Wu L."/>
            <person name="Ma J."/>
        </authorList>
    </citation>
    <scope>NUCLEOTIDE SEQUENCE [LARGE SCALE GENOMIC DNA]</scope>
    <source>
        <strain evidence="13">CCUG 49018</strain>
    </source>
</reference>
<comment type="caution">
    <text evidence="12">The sequence shown here is derived from an EMBL/GenBank/DDBJ whole genome shotgun (WGS) entry which is preliminary data.</text>
</comment>
<evidence type="ECO:0000313" key="12">
    <source>
        <dbReference type="EMBL" id="MFD1236703.1"/>
    </source>
</evidence>
<proteinExistence type="predicted"/>
<dbReference type="InterPro" id="IPR001851">
    <property type="entry name" value="ABC_transp_permease"/>
</dbReference>
<keyword evidence="8 10" id="KW-1133">Transmembrane helix</keyword>
<feature type="domain" description="ABC transporter" evidence="11">
    <location>
        <begin position="13"/>
        <end position="248"/>
    </location>
</feature>
<evidence type="ECO:0000256" key="4">
    <source>
        <dbReference type="ARBA" id="ARBA00022692"/>
    </source>
</evidence>
<evidence type="ECO:0000256" key="5">
    <source>
        <dbReference type="ARBA" id="ARBA00022737"/>
    </source>
</evidence>
<dbReference type="InterPro" id="IPR003439">
    <property type="entry name" value="ABC_transporter-like_ATP-bd"/>
</dbReference>
<feature type="transmembrane region" description="Helical" evidence="10">
    <location>
        <begin position="751"/>
        <end position="769"/>
    </location>
</feature>
<dbReference type="Pfam" id="PF00005">
    <property type="entry name" value="ABC_tran"/>
    <property type="match status" value="2"/>
</dbReference>
<gene>
    <name evidence="12" type="ORF">ACFQ34_25740</name>
</gene>
<evidence type="ECO:0000256" key="3">
    <source>
        <dbReference type="ARBA" id="ARBA00022475"/>
    </source>
</evidence>
<dbReference type="CDD" id="cd06579">
    <property type="entry name" value="TM_PBP1_transp_AraH_like"/>
    <property type="match status" value="1"/>
</dbReference>
<keyword evidence="5" id="KW-0677">Repeat</keyword>
<dbReference type="Gene3D" id="3.40.50.300">
    <property type="entry name" value="P-loop containing nucleotide triphosphate hydrolases"/>
    <property type="match status" value="2"/>
</dbReference>
<dbReference type="InterPro" id="IPR050107">
    <property type="entry name" value="ABC_carbohydrate_import_ATPase"/>
</dbReference>
<dbReference type="RefSeq" id="WP_346094231.1">
    <property type="nucleotide sequence ID" value="NZ_BAABKS010000090.1"/>
</dbReference>
<name>A0ABW3VP00_9PSEU</name>
<keyword evidence="13" id="KW-1185">Reference proteome</keyword>
<dbReference type="Pfam" id="PF02653">
    <property type="entry name" value="BPD_transp_2"/>
    <property type="match status" value="1"/>
</dbReference>
<dbReference type="SMART" id="SM00382">
    <property type="entry name" value="AAA"/>
    <property type="match status" value="2"/>
</dbReference>
<comment type="subcellular location">
    <subcellularLocation>
        <location evidence="1">Cell membrane</location>
        <topology evidence="1">Multi-pass membrane protein</topology>
    </subcellularLocation>
</comment>
<dbReference type="SUPFAM" id="SSF52540">
    <property type="entry name" value="P-loop containing nucleoside triphosphate hydrolases"/>
    <property type="match status" value="2"/>
</dbReference>
<dbReference type="EMBL" id="JBHTMB010000240">
    <property type="protein sequence ID" value="MFD1236703.1"/>
    <property type="molecule type" value="Genomic_DNA"/>
</dbReference>